<accession>A0A2A6BDM2</accession>
<keyword evidence="2" id="KW-1185">Reference proteome</keyword>
<dbReference type="AlphaFoldDB" id="A0A2A6BDM2"/>
<organism evidence="1 2">
    <name type="scientific">Pristionchus pacificus</name>
    <name type="common">Parasitic nematode worm</name>
    <dbReference type="NCBI Taxonomy" id="54126"/>
    <lineage>
        <taxon>Eukaryota</taxon>
        <taxon>Metazoa</taxon>
        <taxon>Ecdysozoa</taxon>
        <taxon>Nematoda</taxon>
        <taxon>Chromadorea</taxon>
        <taxon>Rhabditida</taxon>
        <taxon>Rhabditina</taxon>
        <taxon>Diplogasteromorpha</taxon>
        <taxon>Diplogasteroidea</taxon>
        <taxon>Neodiplogasteridae</taxon>
        <taxon>Pristionchus</taxon>
    </lineage>
</organism>
<dbReference type="Proteomes" id="UP000005239">
    <property type="component" value="Unassembled WGS sequence"/>
</dbReference>
<accession>A0A8R1V464</accession>
<reference evidence="2" key="1">
    <citation type="journal article" date="2008" name="Nat. Genet.">
        <title>The Pristionchus pacificus genome provides a unique perspective on nematode lifestyle and parasitism.</title>
        <authorList>
            <person name="Dieterich C."/>
            <person name="Clifton S.W."/>
            <person name="Schuster L.N."/>
            <person name="Chinwalla A."/>
            <person name="Delehaunty K."/>
            <person name="Dinkelacker I."/>
            <person name="Fulton L."/>
            <person name="Fulton R."/>
            <person name="Godfrey J."/>
            <person name="Minx P."/>
            <person name="Mitreva M."/>
            <person name="Roeseler W."/>
            <person name="Tian H."/>
            <person name="Witte H."/>
            <person name="Yang S.P."/>
            <person name="Wilson R.K."/>
            <person name="Sommer R.J."/>
        </authorList>
    </citation>
    <scope>NUCLEOTIDE SEQUENCE [LARGE SCALE GENOMIC DNA]</scope>
    <source>
        <strain evidence="2">PS312</strain>
    </source>
</reference>
<name>A0A2A6BDM2_PRIPA</name>
<evidence type="ECO:0000313" key="1">
    <source>
        <dbReference type="EnsemblMetazoa" id="PPA45420.1"/>
    </source>
</evidence>
<reference evidence="1" key="2">
    <citation type="submission" date="2022-06" db="UniProtKB">
        <authorList>
            <consortium name="EnsemblMetazoa"/>
        </authorList>
    </citation>
    <scope>IDENTIFICATION</scope>
    <source>
        <strain evidence="1">PS312</strain>
    </source>
</reference>
<dbReference type="EnsemblMetazoa" id="PPA45420.1">
    <property type="protein sequence ID" value="PPA45420.1"/>
    <property type="gene ID" value="WBGene00283789"/>
</dbReference>
<gene>
    <name evidence="1" type="primary">WBGene00283789</name>
</gene>
<sequence length="149" mass="16866">MTHFLCCLSRLAIQCALLPLTAIRRFWRGRTATQRQSITPIIFAFFVILTLSSLSLSCHDAPERVVAGRNCVMNEYCNVSRSDGIEEFLSERRTEAIEENRFISFEWCEWQNSSQGLPRTCPTKLGSRGSTSQKKGRFHMGTPLSTVAT</sequence>
<protein>
    <submittedName>
        <fullName evidence="1">Uncharacterized protein</fullName>
    </submittedName>
</protein>
<evidence type="ECO:0000313" key="2">
    <source>
        <dbReference type="Proteomes" id="UP000005239"/>
    </source>
</evidence>
<proteinExistence type="predicted"/>